<sequence>MLLPVREHVHLSRGVVTLAAWPATLADAHLMDLLTLSATLVHLQSEWHAYTRQDVESPIWATFWRLVQASLVPGSRLPRPITWADRLLLLDAMWRLNDLEDVQGKLMALAQRSLNLTQRVKKATTSQGPTTPHLMN</sequence>
<keyword evidence="2" id="KW-1185">Reference proteome</keyword>
<evidence type="ECO:0000313" key="1">
    <source>
        <dbReference type="EMBL" id="MFC6660096.1"/>
    </source>
</evidence>
<evidence type="ECO:0000313" key="2">
    <source>
        <dbReference type="Proteomes" id="UP001596317"/>
    </source>
</evidence>
<dbReference type="EMBL" id="JBHSWB010000001">
    <property type="protein sequence ID" value="MFC6660096.1"/>
    <property type="molecule type" value="Genomic_DNA"/>
</dbReference>
<reference evidence="2" key="1">
    <citation type="journal article" date="2019" name="Int. J. Syst. Evol. Microbiol.">
        <title>The Global Catalogue of Microorganisms (GCM) 10K type strain sequencing project: providing services to taxonomists for standard genome sequencing and annotation.</title>
        <authorList>
            <consortium name="The Broad Institute Genomics Platform"/>
            <consortium name="The Broad Institute Genome Sequencing Center for Infectious Disease"/>
            <person name="Wu L."/>
            <person name="Ma J."/>
        </authorList>
    </citation>
    <scope>NUCLEOTIDE SEQUENCE [LARGE SCALE GENOMIC DNA]</scope>
    <source>
        <strain evidence="2">CCUG 63830</strain>
    </source>
</reference>
<proteinExistence type="predicted"/>
<accession>A0ABW1ZIU9</accession>
<gene>
    <name evidence="1" type="ORF">ACFP90_06815</name>
</gene>
<comment type="caution">
    <text evidence="1">The sequence shown here is derived from an EMBL/GenBank/DDBJ whole genome shotgun (WGS) entry which is preliminary data.</text>
</comment>
<name>A0ABW1ZIU9_9DEIO</name>
<organism evidence="1 2">
    <name type="scientific">Deinococcus multiflagellatus</name>
    <dbReference type="NCBI Taxonomy" id="1656887"/>
    <lineage>
        <taxon>Bacteria</taxon>
        <taxon>Thermotogati</taxon>
        <taxon>Deinococcota</taxon>
        <taxon>Deinococci</taxon>
        <taxon>Deinococcales</taxon>
        <taxon>Deinococcaceae</taxon>
        <taxon>Deinococcus</taxon>
    </lineage>
</organism>
<dbReference type="Proteomes" id="UP001596317">
    <property type="component" value="Unassembled WGS sequence"/>
</dbReference>
<protein>
    <submittedName>
        <fullName evidence="1">Uncharacterized protein</fullName>
    </submittedName>
</protein>
<dbReference type="RefSeq" id="WP_224607941.1">
    <property type="nucleotide sequence ID" value="NZ_JAIQXV010000007.1"/>
</dbReference>